<evidence type="ECO:0000313" key="2">
    <source>
        <dbReference type="EMBL" id="OIR04413.1"/>
    </source>
</evidence>
<evidence type="ECO:0000256" key="1">
    <source>
        <dbReference type="SAM" id="MobiDB-lite"/>
    </source>
</evidence>
<reference evidence="2" key="1">
    <citation type="submission" date="2016-10" db="EMBL/GenBank/DDBJ databases">
        <title>Sequence of Gallionella enrichment culture.</title>
        <authorList>
            <person name="Poehlein A."/>
            <person name="Muehling M."/>
            <person name="Daniel R."/>
        </authorList>
    </citation>
    <scope>NUCLEOTIDE SEQUENCE</scope>
</reference>
<organism evidence="2">
    <name type="scientific">mine drainage metagenome</name>
    <dbReference type="NCBI Taxonomy" id="410659"/>
    <lineage>
        <taxon>unclassified sequences</taxon>
        <taxon>metagenomes</taxon>
        <taxon>ecological metagenomes</taxon>
    </lineage>
</organism>
<protein>
    <submittedName>
        <fullName evidence="2">Uncharacterized protein</fullName>
    </submittedName>
</protein>
<proteinExistence type="predicted"/>
<sequence>MNDETMKTPRASAGAAFSTLWVAKLIPLFDGFDLASLGRWTAALESLACQGRVGDRADLVMLFSERVLPDLAREELPKAVQAWEAAAGGAEVGTEKPASATRRVHRRKSAGPTVLHAAEEARRLEAPREAFLAAFLYDRVARLVSRASGVMRLSEKACREVIRTSFERAPKLVEAALRLQSDRVNA</sequence>
<dbReference type="AlphaFoldDB" id="A0A1J5SJW3"/>
<name>A0A1J5SJW3_9ZZZZ</name>
<feature type="region of interest" description="Disordered" evidence="1">
    <location>
        <begin position="91"/>
        <end position="112"/>
    </location>
</feature>
<gene>
    <name evidence="2" type="ORF">GALL_136130</name>
</gene>
<comment type="caution">
    <text evidence="2">The sequence shown here is derived from an EMBL/GenBank/DDBJ whole genome shotgun (WGS) entry which is preliminary data.</text>
</comment>
<dbReference type="EMBL" id="MLJW01000058">
    <property type="protein sequence ID" value="OIR04413.1"/>
    <property type="molecule type" value="Genomic_DNA"/>
</dbReference>
<accession>A0A1J5SJW3</accession>